<gene>
    <name evidence="7" type="ORF">JOB18_024740</name>
</gene>
<accession>A0AAV6QCR7</accession>
<evidence type="ECO:0000313" key="8">
    <source>
        <dbReference type="Proteomes" id="UP000693946"/>
    </source>
</evidence>
<evidence type="ECO:0000259" key="6">
    <source>
        <dbReference type="PROSITE" id="PS50011"/>
    </source>
</evidence>
<dbReference type="GO" id="GO:0004674">
    <property type="term" value="F:protein serine/threonine kinase activity"/>
    <property type="evidence" value="ECO:0007669"/>
    <property type="project" value="UniProtKB-KW"/>
</dbReference>
<evidence type="ECO:0000256" key="5">
    <source>
        <dbReference type="ARBA" id="ARBA00022840"/>
    </source>
</evidence>
<keyword evidence="2" id="KW-0808">Transferase</keyword>
<dbReference type="InterPro" id="IPR000719">
    <property type="entry name" value="Prot_kinase_dom"/>
</dbReference>
<keyword evidence="3" id="KW-0547">Nucleotide-binding</keyword>
<feature type="domain" description="Protein kinase" evidence="6">
    <location>
        <begin position="1"/>
        <end position="213"/>
    </location>
</feature>
<evidence type="ECO:0000256" key="3">
    <source>
        <dbReference type="ARBA" id="ARBA00022741"/>
    </source>
</evidence>
<keyword evidence="1" id="KW-0723">Serine/threonine-protein kinase</keyword>
<dbReference type="SMART" id="SM00220">
    <property type="entry name" value="S_TKc"/>
    <property type="match status" value="1"/>
</dbReference>
<organism evidence="7 8">
    <name type="scientific">Solea senegalensis</name>
    <name type="common">Senegalese sole</name>
    <dbReference type="NCBI Taxonomy" id="28829"/>
    <lineage>
        <taxon>Eukaryota</taxon>
        <taxon>Metazoa</taxon>
        <taxon>Chordata</taxon>
        <taxon>Craniata</taxon>
        <taxon>Vertebrata</taxon>
        <taxon>Euteleostomi</taxon>
        <taxon>Actinopterygii</taxon>
        <taxon>Neopterygii</taxon>
        <taxon>Teleostei</taxon>
        <taxon>Neoteleostei</taxon>
        <taxon>Acanthomorphata</taxon>
        <taxon>Carangaria</taxon>
        <taxon>Pleuronectiformes</taxon>
        <taxon>Pleuronectoidei</taxon>
        <taxon>Soleidae</taxon>
        <taxon>Solea</taxon>
    </lineage>
</organism>
<evidence type="ECO:0000256" key="4">
    <source>
        <dbReference type="ARBA" id="ARBA00022777"/>
    </source>
</evidence>
<evidence type="ECO:0000313" key="7">
    <source>
        <dbReference type="EMBL" id="KAG7486081.1"/>
    </source>
</evidence>
<dbReference type="GO" id="GO:0005524">
    <property type="term" value="F:ATP binding"/>
    <property type="evidence" value="ECO:0007669"/>
    <property type="project" value="UniProtKB-KW"/>
</dbReference>
<comment type="caution">
    <text evidence="7">The sequence shown here is derived from an EMBL/GenBank/DDBJ whole genome shotgun (WGS) entry which is preliminary data.</text>
</comment>
<dbReference type="InterPro" id="IPR050494">
    <property type="entry name" value="Ser_Thr_dual-spec_kinase"/>
</dbReference>
<dbReference type="Pfam" id="PF00069">
    <property type="entry name" value="Pkinase"/>
    <property type="match status" value="1"/>
</dbReference>
<keyword evidence="5" id="KW-0067">ATP-binding</keyword>
<dbReference type="EMBL" id="JAGKHQ010000018">
    <property type="protein sequence ID" value="KAG7486081.1"/>
    <property type="molecule type" value="Genomic_DNA"/>
</dbReference>
<name>A0AAV6QCR7_SOLSE</name>
<evidence type="ECO:0000256" key="1">
    <source>
        <dbReference type="ARBA" id="ARBA00022527"/>
    </source>
</evidence>
<protein>
    <submittedName>
        <fullName evidence="7">Dual specificity tyrosine-phosphorylation-regulated kinase 4-like</fullName>
    </submittedName>
</protein>
<keyword evidence="8" id="KW-1185">Reference proteome</keyword>
<dbReference type="AlphaFoldDB" id="A0AAV6QCR7"/>
<dbReference type="PROSITE" id="PS50011">
    <property type="entry name" value="PROTEIN_KINASE_DOM"/>
    <property type="match status" value="1"/>
</dbReference>
<reference evidence="7 8" key="1">
    <citation type="journal article" date="2021" name="Sci. Rep.">
        <title>Chromosome anchoring in Senegalese sole (Solea senegalensis) reveals sex-associated markers and genome rearrangements in flatfish.</title>
        <authorList>
            <person name="Guerrero-Cozar I."/>
            <person name="Gomez-Garrido J."/>
            <person name="Berbel C."/>
            <person name="Martinez-Blanch J.F."/>
            <person name="Alioto T."/>
            <person name="Claros M.G."/>
            <person name="Gagnaire P.A."/>
            <person name="Manchado M."/>
        </authorList>
    </citation>
    <scope>NUCLEOTIDE SEQUENCE [LARGE SCALE GENOMIC DNA]</scope>
    <source>
        <strain evidence="7">Sse05_10M</strain>
    </source>
</reference>
<proteinExistence type="predicted"/>
<dbReference type="PANTHER" id="PTHR24058">
    <property type="entry name" value="DUAL SPECIFICITY PROTEIN KINASE"/>
    <property type="match status" value="1"/>
</dbReference>
<keyword evidence="4 7" id="KW-0418">Kinase</keyword>
<sequence length="279" mass="32018">MDCCCSETRGSSIVTLNRKTYFSSKRTVKCTQLSVTLGGATFWKTPVSEYWNFLKIFLAFTCSRNTYTLLCPTSSSSTDPEFTFTPMYASPEVLLGKSCSPATDMWSLGCIIAELHLGYPLFCGSNSEQQFIRIMQVLGPPPKELLVNAPKKKNYFDCKGVPLRMESVMRYRTSLTRHLASTNYHFVDFIRRCLEYDPQRRMTPEEAMHHPWILQGVNNNKSARRTDVPASASYTRPALLRRKKLSHQQLQPVVEVEARTFHKPYHNVFQHNSLLVDCY</sequence>
<evidence type="ECO:0000256" key="2">
    <source>
        <dbReference type="ARBA" id="ARBA00022679"/>
    </source>
</evidence>
<dbReference type="Proteomes" id="UP000693946">
    <property type="component" value="Linkage Group LG6"/>
</dbReference>